<comment type="catalytic activity">
    <reaction evidence="14 15">
        <text>an alpha-Kdo-(2-&gt;6)-lipid IVA + ATP = a 4-O-phospho-alpha-Kdo-(2-&gt;6)-lipid IVA + ADP + H(+)</text>
        <dbReference type="Rhea" id="RHEA:74271"/>
        <dbReference type="ChEBI" id="CHEBI:15378"/>
        <dbReference type="ChEBI" id="CHEBI:30616"/>
        <dbReference type="ChEBI" id="CHEBI:176428"/>
        <dbReference type="ChEBI" id="CHEBI:193140"/>
        <dbReference type="ChEBI" id="CHEBI:456216"/>
        <dbReference type="EC" id="2.7.1.166"/>
    </reaction>
</comment>
<proteinExistence type="inferred from homology"/>
<dbReference type="RefSeq" id="WP_236987009.1">
    <property type="nucleotide sequence ID" value="NZ_AP023086.1"/>
</dbReference>
<comment type="similarity">
    <text evidence="3 15">Belongs to the protein kinase superfamily. KdkA/RfaP family.</text>
</comment>
<feature type="active site" evidence="15">
    <location>
        <position position="168"/>
    </location>
</feature>
<dbReference type="GO" id="GO:0005886">
    <property type="term" value="C:plasma membrane"/>
    <property type="evidence" value="ECO:0007669"/>
    <property type="project" value="UniProtKB-SubCell"/>
</dbReference>
<evidence type="ECO:0000256" key="11">
    <source>
        <dbReference type="ARBA" id="ARBA00022985"/>
    </source>
</evidence>
<dbReference type="GO" id="GO:0005524">
    <property type="term" value="F:ATP binding"/>
    <property type="evidence" value="ECO:0007669"/>
    <property type="project" value="UniProtKB-UniRule"/>
</dbReference>
<evidence type="ECO:0000256" key="9">
    <source>
        <dbReference type="ARBA" id="ARBA00022777"/>
    </source>
</evidence>
<dbReference type="AlphaFoldDB" id="A0AAN1WH73"/>
<protein>
    <recommendedName>
        <fullName evidence="13 15">3-deoxy-D-manno-octulosonic acid kinase</fullName>
        <shortName evidence="15">Kdo kinase</shortName>
        <ecNumber evidence="4 15">2.7.1.166</ecNumber>
    </recommendedName>
</protein>
<evidence type="ECO:0000256" key="12">
    <source>
        <dbReference type="ARBA" id="ARBA00023136"/>
    </source>
</evidence>
<organism evidence="17 18">
    <name type="scientific">Marinagarivorans cellulosilyticus</name>
    <dbReference type="NCBI Taxonomy" id="2721545"/>
    <lineage>
        <taxon>Bacteria</taxon>
        <taxon>Pseudomonadati</taxon>
        <taxon>Pseudomonadota</taxon>
        <taxon>Gammaproteobacteria</taxon>
        <taxon>Cellvibrionales</taxon>
        <taxon>Cellvibrionaceae</taxon>
        <taxon>Marinagarivorans</taxon>
    </lineage>
</organism>
<dbReference type="Pfam" id="PF06293">
    <property type="entry name" value="Kdo"/>
    <property type="match status" value="1"/>
</dbReference>
<evidence type="ECO:0000256" key="13">
    <source>
        <dbReference type="ARBA" id="ARBA00029511"/>
    </source>
</evidence>
<name>A0AAN1WH73_9GAMM</name>
<evidence type="ECO:0000256" key="7">
    <source>
        <dbReference type="ARBA" id="ARBA00022679"/>
    </source>
</evidence>
<evidence type="ECO:0000256" key="15">
    <source>
        <dbReference type="HAMAP-Rule" id="MF_00521"/>
    </source>
</evidence>
<dbReference type="SUPFAM" id="SSF56112">
    <property type="entry name" value="Protein kinase-like (PK-like)"/>
    <property type="match status" value="1"/>
</dbReference>
<evidence type="ECO:0000256" key="8">
    <source>
        <dbReference type="ARBA" id="ARBA00022741"/>
    </source>
</evidence>
<evidence type="ECO:0000313" key="18">
    <source>
        <dbReference type="Proteomes" id="UP001320119"/>
    </source>
</evidence>
<accession>A0AAN1WH73</accession>
<keyword evidence="9 15" id="KW-0418">Kinase</keyword>
<keyword evidence="10 15" id="KW-0067">ATP-binding</keyword>
<dbReference type="InterPro" id="IPR022826">
    <property type="entry name" value="KDO_kinase"/>
</dbReference>
<evidence type="ECO:0000313" key="17">
    <source>
        <dbReference type="EMBL" id="BCD97542.1"/>
    </source>
</evidence>
<dbReference type="GO" id="GO:0004672">
    <property type="term" value="F:protein kinase activity"/>
    <property type="evidence" value="ECO:0007669"/>
    <property type="project" value="InterPro"/>
</dbReference>
<dbReference type="EMBL" id="AP023086">
    <property type="protein sequence ID" value="BCD97542.1"/>
    <property type="molecule type" value="Genomic_DNA"/>
</dbReference>
<evidence type="ECO:0000256" key="6">
    <source>
        <dbReference type="ARBA" id="ARBA00022519"/>
    </source>
</evidence>
<dbReference type="NCBIfam" id="NF002475">
    <property type="entry name" value="PRK01723.1"/>
    <property type="match status" value="1"/>
</dbReference>
<feature type="domain" description="Protein kinase" evidence="16">
    <location>
        <begin position="33"/>
        <end position="242"/>
    </location>
</feature>
<dbReference type="PROSITE" id="PS50011">
    <property type="entry name" value="PROTEIN_KINASE_DOM"/>
    <property type="match status" value="1"/>
</dbReference>
<dbReference type="HAMAP" id="MF_00521">
    <property type="entry name" value="KDO_kinase"/>
    <property type="match status" value="1"/>
</dbReference>
<evidence type="ECO:0000256" key="1">
    <source>
        <dbReference type="ARBA" id="ARBA00004515"/>
    </source>
</evidence>
<evidence type="ECO:0000256" key="10">
    <source>
        <dbReference type="ARBA" id="ARBA00022840"/>
    </source>
</evidence>
<evidence type="ECO:0000256" key="5">
    <source>
        <dbReference type="ARBA" id="ARBA00022475"/>
    </source>
</evidence>
<sequence length="242" mass="28331">MPSIAKLSRNLHLLDCTNGAVDITQDWFSPRYWQQQKAITGQSSGRSTTYFIQNNSDHYVLRHYYRGGMVRHIMRDTYAFSGLKNTRVYAELEILQKLNNWGLPAPTPIAGLIARKGLWYRADILMKQIPNARDLFQHLQKHRLSAQEWRNVGMTIGYFHQHGVYHADLNCHNIMRDKQGKIWLIDFDRAKLQTDAQNKTSWTAQNLGRLFRSLNKELGRCSQFAFEQQDWEQLLIGYDSIK</sequence>
<dbReference type="InterPro" id="IPR011009">
    <property type="entry name" value="Kinase-like_dom_sf"/>
</dbReference>
<keyword evidence="18" id="KW-1185">Reference proteome</keyword>
<keyword evidence="5 15" id="KW-1003">Cell membrane</keyword>
<dbReference type="InterPro" id="IPR000719">
    <property type="entry name" value="Prot_kinase_dom"/>
</dbReference>
<keyword evidence="7 15" id="KW-0808">Transferase</keyword>
<keyword evidence="11 15" id="KW-0448">Lipopolysaccharide biosynthesis</keyword>
<dbReference type="GO" id="GO:0009244">
    <property type="term" value="P:lipopolysaccharide core region biosynthetic process"/>
    <property type="evidence" value="ECO:0007669"/>
    <property type="project" value="UniProtKB-UniRule"/>
</dbReference>
<evidence type="ECO:0000259" key="16">
    <source>
        <dbReference type="PROSITE" id="PS50011"/>
    </source>
</evidence>
<evidence type="ECO:0000256" key="14">
    <source>
        <dbReference type="ARBA" id="ARBA00034417"/>
    </source>
</evidence>
<dbReference type="EC" id="2.7.1.166" evidence="4 15"/>
<keyword evidence="8 15" id="KW-0547">Nucleotide-binding</keyword>
<comment type="function">
    <text evidence="15">Catalyzes the ATP-dependent phosphorylation of the 3-deoxy-D-manno-octulosonic acid (Kdo) residue in Kdo-lipid IV(A) at the 4-OH position.</text>
</comment>
<reference evidence="17 18" key="1">
    <citation type="journal article" date="2022" name="IScience">
        <title>An ultrasensitive nanofiber-based assay for enzymatic hydrolysis and deep-sea microbial degradation of cellulose.</title>
        <authorList>
            <person name="Tsudome M."/>
            <person name="Tachioka M."/>
            <person name="Miyazaki M."/>
            <person name="Uchimura K."/>
            <person name="Tsuda M."/>
            <person name="Takaki Y."/>
            <person name="Deguchi S."/>
        </authorList>
    </citation>
    <scope>NUCLEOTIDE SEQUENCE [LARGE SCALE GENOMIC DNA]</scope>
    <source>
        <strain evidence="17 18">GE09</strain>
    </source>
</reference>
<evidence type="ECO:0000256" key="4">
    <source>
        <dbReference type="ARBA" id="ARBA00011988"/>
    </source>
</evidence>
<comment type="subcellular location">
    <subcellularLocation>
        <location evidence="1 15">Cell inner membrane</location>
        <topology evidence="1 15">Peripheral membrane protein</topology>
        <orientation evidence="1 15">Cytoplasmic side</orientation>
    </subcellularLocation>
</comment>
<evidence type="ECO:0000256" key="3">
    <source>
        <dbReference type="ARBA" id="ARBA00010327"/>
    </source>
</evidence>
<dbReference type="Proteomes" id="UP001320119">
    <property type="component" value="Chromosome"/>
</dbReference>
<dbReference type="KEGG" id="marq:MARGE09_P1743"/>
<dbReference type="Gene3D" id="1.10.510.10">
    <property type="entry name" value="Transferase(Phosphotransferase) domain 1"/>
    <property type="match status" value="1"/>
</dbReference>
<comment type="pathway">
    <text evidence="2 15">Bacterial outer membrane biogenesis; LPS core biosynthesis.</text>
</comment>
<keyword evidence="12 15" id="KW-0472">Membrane</keyword>
<evidence type="ECO:0000256" key="2">
    <source>
        <dbReference type="ARBA" id="ARBA00004713"/>
    </source>
</evidence>
<gene>
    <name evidence="15" type="primary">kdkA</name>
    <name evidence="17" type="ORF">MARGE09_P1743</name>
</gene>
<keyword evidence="6 15" id="KW-0997">Cell inner membrane</keyword>